<name>A0A0A9BQT3_ARUDO</name>
<protein>
    <submittedName>
        <fullName evidence="1">Uncharacterized protein</fullName>
    </submittedName>
</protein>
<accession>A0A0A9BQT3</accession>
<proteinExistence type="predicted"/>
<evidence type="ECO:0000313" key="1">
    <source>
        <dbReference type="EMBL" id="JAD66344.1"/>
    </source>
</evidence>
<sequence>MGKVKLGLIQ</sequence>
<reference evidence="1" key="1">
    <citation type="submission" date="2014-09" db="EMBL/GenBank/DDBJ databases">
        <authorList>
            <person name="Magalhaes I.L.F."/>
            <person name="Oliveira U."/>
            <person name="Santos F.R."/>
            <person name="Vidigal T.H.D.A."/>
            <person name="Brescovit A.D."/>
            <person name="Santos A.J."/>
        </authorList>
    </citation>
    <scope>NUCLEOTIDE SEQUENCE</scope>
    <source>
        <tissue evidence="1">Shoot tissue taken approximately 20 cm above the soil surface</tissue>
    </source>
</reference>
<dbReference type="EMBL" id="GBRH01231551">
    <property type="protein sequence ID" value="JAD66344.1"/>
    <property type="molecule type" value="Transcribed_RNA"/>
</dbReference>
<organism evidence="1">
    <name type="scientific">Arundo donax</name>
    <name type="common">Giant reed</name>
    <name type="synonym">Donax arundinaceus</name>
    <dbReference type="NCBI Taxonomy" id="35708"/>
    <lineage>
        <taxon>Eukaryota</taxon>
        <taxon>Viridiplantae</taxon>
        <taxon>Streptophyta</taxon>
        <taxon>Embryophyta</taxon>
        <taxon>Tracheophyta</taxon>
        <taxon>Spermatophyta</taxon>
        <taxon>Magnoliopsida</taxon>
        <taxon>Liliopsida</taxon>
        <taxon>Poales</taxon>
        <taxon>Poaceae</taxon>
        <taxon>PACMAD clade</taxon>
        <taxon>Arundinoideae</taxon>
        <taxon>Arundineae</taxon>
        <taxon>Arundo</taxon>
    </lineage>
</organism>
<reference evidence="1" key="2">
    <citation type="journal article" date="2015" name="Data Brief">
        <title>Shoot transcriptome of the giant reed, Arundo donax.</title>
        <authorList>
            <person name="Barrero R.A."/>
            <person name="Guerrero F.D."/>
            <person name="Moolhuijzen P."/>
            <person name="Goolsby J.A."/>
            <person name="Tidwell J."/>
            <person name="Bellgard S.E."/>
            <person name="Bellgard M.I."/>
        </authorList>
    </citation>
    <scope>NUCLEOTIDE SEQUENCE</scope>
    <source>
        <tissue evidence="1">Shoot tissue taken approximately 20 cm above the soil surface</tissue>
    </source>
</reference>